<keyword evidence="7 20" id="KW-0812">Transmembrane</keyword>
<evidence type="ECO:0000256" key="3">
    <source>
        <dbReference type="ARBA" id="ARBA00022506"/>
    </source>
</evidence>
<dbReference type="Gene3D" id="1.10.287.2480">
    <property type="match status" value="1"/>
</dbReference>
<dbReference type="EMBL" id="HM755887">
    <property type="protein sequence ID" value="AQQ11609.2"/>
    <property type="molecule type" value="Viral_cRNA"/>
</dbReference>
<evidence type="ECO:0000256" key="6">
    <source>
        <dbReference type="ARBA" id="ARBA00022595"/>
    </source>
</evidence>
<organism evidence="22">
    <name type="scientific">Metaavulavirus falklandense</name>
    <dbReference type="NCBI Taxonomy" id="2560309"/>
    <lineage>
        <taxon>Viruses</taxon>
        <taxon>Riboviria</taxon>
        <taxon>Orthornavirae</taxon>
        <taxon>Negarnaviricota</taxon>
        <taxon>Haploviricotina</taxon>
        <taxon>Monjiviricetes</taxon>
        <taxon>Mononegavirales</taxon>
        <taxon>Paramyxoviridae</taxon>
        <taxon>Avulavirinae</taxon>
        <taxon>Metaavulavirus</taxon>
    </lineage>
</organism>
<keyword evidence="6" id="KW-1162">Viral penetration into host cytoplasm</keyword>
<dbReference type="GO" id="GO:0020002">
    <property type="term" value="C:host cell plasma membrane"/>
    <property type="evidence" value="ECO:0007669"/>
    <property type="project" value="UniProtKB-SubCell"/>
</dbReference>
<keyword evidence="11 20" id="KW-0261">Viral envelope protein</keyword>
<name>A0A1Q2HT36_9MONO</name>
<dbReference type="SUPFAM" id="SSF58069">
    <property type="entry name" value="Virus ectodomain"/>
    <property type="match status" value="1"/>
</dbReference>
<evidence type="ECO:0000256" key="7">
    <source>
        <dbReference type="ARBA" id="ARBA00022692"/>
    </source>
</evidence>
<evidence type="ECO:0000256" key="20">
    <source>
        <dbReference type="RuleBase" id="RU003705"/>
    </source>
</evidence>
<evidence type="ECO:0000256" key="17">
    <source>
        <dbReference type="ARBA" id="ARBA00023180"/>
    </source>
</evidence>
<dbReference type="InterPro" id="IPR000776">
    <property type="entry name" value="Fusion_F0_Paramyxovir"/>
</dbReference>
<reference evidence="22" key="1">
    <citation type="journal article" date="2010" name="J. Virol.">
        <title>Evidence for a new avian paramyxovirus serotype 10 detected in rockhopper penguins from the Falkland Islands.</title>
        <authorList>
            <person name="Miller P.J."/>
            <person name="Afonso C.L."/>
            <person name="Spackman E."/>
            <person name="Scott M.A."/>
            <person name="Pedersen J.C."/>
            <person name="Senne D.A."/>
            <person name="Brown J.D."/>
            <person name="Fuller C.M."/>
            <person name="Uhart M.M."/>
            <person name="Karesh W.B."/>
            <person name="Brown I.H."/>
            <person name="Alexander D.J."/>
            <person name="Swayne D.E."/>
        </authorList>
    </citation>
    <scope>NUCLEOTIDE SEQUENCE</scope>
    <source>
        <strain evidence="21">APMV-10/Penguin/Falkland Islands/437/2007</strain>
        <strain evidence="22">APMV-10/Penguin/Falkland Islands/539/2007</strain>
    </source>
</reference>
<evidence type="ECO:0000256" key="1">
    <source>
        <dbReference type="ARBA" id="ARBA00008211"/>
    </source>
</evidence>
<dbReference type="Pfam" id="PF00523">
    <property type="entry name" value="Fusion_gly"/>
    <property type="match status" value="1"/>
</dbReference>
<comment type="similarity">
    <text evidence="1 20">Belongs to the paramyxoviruses fusion glycoprotein family.</text>
</comment>
<evidence type="ECO:0000256" key="15">
    <source>
        <dbReference type="ARBA" id="ARBA00023139"/>
    </source>
</evidence>
<keyword evidence="14 20" id="KW-0472">Membrane</keyword>
<proteinExistence type="inferred from homology"/>
<keyword evidence="16" id="KW-1015">Disulfide bond</keyword>
<accession>A0A1Q2HT36</accession>
<evidence type="ECO:0000313" key="22">
    <source>
        <dbReference type="EMBL" id="AQQ11614.2"/>
    </source>
</evidence>
<evidence type="ECO:0000256" key="16">
    <source>
        <dbReference type="ARBA" id="ARBA00023157"/>
    </source>
</evidence>
<dbReference type="Gene3D" id="2.40.490.10">
    <property type="entry name" value="Newcastle disease virus like domain"/>
    <property type="match status" value="1"/>
</dbReference>
<evidence type="ECO:0000256" key="14">
    <source>
        <dbReference type="ARBA" id="ARBA00023136"/>
    </source>
</evidence>
<evidence type="ECO:0000256" key="8">
    <source>
        <dbReference type="ARBA" id="ARBA00022729"/>
    </source>
</evidence>
<evidence type="ECO:0000256" key="10">
    <source>
        <dbReference type="ARBA" id="ARBA00022870"/>
    </source>
</evidence>
<reference evidence="22" key="2">
    <citation type="journal article" date="2017" name="Genome Announc.">
        <title>Complete Genome Sequences of Four Avian Paramyxoviruses of Serotype 10 Isolated from Rockhopper Penguins on the Falkland Islands.</title>
        <authorList>
            <person name="Goraichuk I.V."/>
            <person name="Dimitrov K.M."/>
            <person name="Sharma P."/>
            <person name="Miller P.J."/>
            <person name="Swayne D.E."/>
            <person name="Suarez D.L."/>
            <person name="Afonso C.L."/>
        </authorList>
    </citation>
    <scope>NUCLEOTIDE SEQUENCE</scope>
    <source>
        <strain evidence="21">APMV-10/Penguin/Falkland Islands/437/2007</strain>
        <strain evidence="22">APMV-10/Penguin/Falkland Islands/539/2007</strain>
    </source>
</reference>
<evidence type="ECO:0000256" key="18">
    <source>
        <dbReference type="ARBA" id="ARBA00023288"/>
    </source>
</evidence>
<dbReference type="GO" id="GO:0019031">
    <property type="term" value="C:viral envelope"/>
    <property type="evidence" value="ECO:0007669"/>
    <property type="project" value="UniProtKB-KW"/>
</dbReference>
<evidence type="ECO:0000256" key="9">
    <source>
        <dbReference type="ARBA" id="ARBA00022844"/>
    </source>
</evidence>
<keyword evidence="8" id="KW-0732">Signal</keyword>
<keyword evidence="10" id="KW-1043">Host membrane</keyword>
<keyword evidence="12 20" id="KW-1133">Transmembrane helix</keyword>
<evidence type="ECO:0000256" key="2">
    <source>
        <dbReference type="ARBA" id="ARBA00016586"/>
    </source>
</evidence>
<dbReference type="Gene3D" id="6.10.10.110">
    <property type="match status" value="1"/>
</dbReference>
<feature type="transmembrane region" description="Helical" evidence="20">
    <location>
        <begin position="485"/>
        <end position="510"/>
    </location>
</feature>
<keyword evidence="19" id="KW-1160">Virus entry into host cell</keyword>
<protein>
    <recommendedName>
        <fullName evidence="2 20">Fusion glycoprotein F0</fullName>
    </recommendedName>
</protein>
<dbReference type="GO" id="GO:0046718">
    <property type="term" value="P:symbiont entry into host cell"/>
    <property type="evidence" value="ECO:0007669"/>
    <property type="project" value="UniProtKB-KW"/>
</dbReference>
<keyword evidence="5" id="KW-1169">Fusion of virus membrane with host cell membrane</keyword>
<sequence length="536" mass="57964">MTRTRLLFLLTCYIPGAVSLDNSILAPAGIISASERQIAIYTQTLQGTIALRFIPVLPQNLSSCAKDTLKSYNSTVSNLLLPIAENLNALLKDADKPSQRIIGAIIGSVALGVATTAQVTAALAMTQAQQNARNIWKLKESIKNTNQAVLELKDGLQQSAIALDKVQSFINSEILPQINQLGCEVAANKLGIFLSLYLTEITTVFKNQITNPALSTLSYQALYNLCGGNMAALTKQIGIKDTEINSLYEAELITGQVIGYDSADQILLIQVSYPSVSRVQGVRAVELLTVSVATPKGEGKAIAPSFIAQSNIIAEELDTQPCKFSKTTLYCRQVNTRTLPVRVANCLKGKYNDCQYTTEIGALASRYVTITNGVVANCRSIICRCLDPEGIVAQNSDAAITVIDRSTCKLIQLGDITLRLEGKLSSSYSKNITIDISQVTTSGSLDISSELGSINNTITKVEDLISKSNDWLSKVNPTLISNDTIIALCVIAGIVVIWLVVITILSYYILIKLKNVALLSTMPKKDLNPYVNNTKF</sequence>
<comment type="subunit">
    <text evidence="20">Homotrimer of disulfide-linked F1-F2.</text>
</comment>
<keyword evidence="15" id="KW-0564">Palmitate</keyword>
<evidence type="ECO:0000256" key="4">
    <source>
        <dbReference type="ARBA" id="ARBA00022511"/>
    </source>
</evidence>
<evidence type="ECO:0000256" key="5">
    <source>
        <dbReference type="ARBA" id="ARBA00022521"/>
    </source>
</evidence>
<keyword evidence="13" id="KW-0175">Coiled coil</keyword>
<keyword evidence="17" id="KW-0325">Glycoprotein</keyword>
<evidence type="ECO:0000256" key="13">
    <source>
        <dbReference type="ARBA" id="ARBA00023054"/>
    </source>
</evidence>
<dbReference type="GO" id="GO:0019064">
    <property type="term" value="P:fusion of virus membrane with host plasma membrane"/>
    <property type="evidence" value="ECO:0007669"/>
    <property type="project" value="UniProtKB-KW"/>
</dbReference>
<dbReference type="Gene3D" id="2.60.40.1690">
    <property type="entry name" value="Head and neck region of the ectodomain of NDV fusion glycoprotein"/>
    <property type="match status" value="1"/>
</dbReference>
<comment type="subcellular location">
    <subcellularLocation>
        <location evidence="20">Virion membrane</location>
        <topology evidence="20">Single-pass type I membrane protein</topology>
    </subcellularLocation>
    <subcellularLocation>
        <location evidence="20">Host cell membrane</location>
        <topology evidence="20">Single-pass membrane protein</topology>
    </subcellularLocation>
</comment>
<evidence type="ECO:0000256" key="11">
    <source>
        <dbReference type="ARBA" id="ARBA00022879"/>
    </source>
</evidence>
<keyword evidence="18" id="KW-0449">Lipoprotein</keyword>
<keyword evidence="3" id="KW-1168">Fusion of virus membrane with host membrane</keyword>
<dbReference type="EMBL" id="HM755888">
    <property type="protein sequence ID" value="AQQ11614.2"/>
    <property type="molecule type" value="Viral_cRNA"/>
</dbReference>
<keyword evidence="4" id="KW-1032">Host cell membrane</keyword>
<dbReference type="GO" id="GO:0055036">
    <property type="term" value="C:virion membrane"/>
    <property type="evidence" value="ECO:0007669"/>
    <property type="project" value="UniProtKB-SubCell"/>
</dbReference>
<dbReference type="SUPFAM" id="SSF69922">
    <property type="entry name" value="Head and neck region of the ectodomain of NDV fusion glycoprotein"/>
    <property type="match status" value="1"/>
</dbReference>
<evidence type="ECO:0000313" key="21">
    <source>
        <dbReference type="EMBL" id="AQQ11609.2"/>
    </source>
</evidence>
<evidence type="ECO:0000256" key="19">
    <source>
        <dbReference type="ARBA" id="ARBA00023296"/>
    </source>
</evidence>
<keyword evidence="9" id="KW-0946">Virion</keyword>
<evidence type="ECO:0000256" key="12">
    <source>
        <dbReference type="ARBA" id="ARBA00022989"/>
    </source>
</evidence>